<dbReference type="InterPro" id="IPR042240">
    <property type="entry name" value="CHASE_sf"/>
</dbReference>
<dbReference type="EMBL" id="CP010777">
    <property type="protein sequence ID" value="AKQ46829.1"/>
    <property type="molecule type" value="Genomic_DNA"/>
</dbReference>
<dbReference type="InterPro" id="IPR000700">
    <property type="entry name" value="PAS-assoc_C"/>
</dbReference>
<feature type="domain" description="CHASE" evidence="14">
    <location>
        <begin position="73"/>
        <end position="296"/>
    </location>
</feature>
<dbReference type="Pfam" id="PF08447">
    <property type="entry name" value="PAS_3"/>
    <property type="match status" value="1"/>
</dbReference>
<dbReference type="Gene3D" id="3.30.450.350">
    <property type="entry name" value="CHASE domain"/>
    <property type="match status" value="1"/>
</dbReference>
<dbReference type="PROSITE" id="PS50839">
    <property type="entry name" value="CHASE"/>
    <property type="match status" value="1"/>
</dbReference>
<dbReference type="InterPro" id="IPR003661">
    <property type="entry name" value="HisK_dim/P_dom"/>
</dbReference>
<evidence type="ECO:0000256" key="7">
    <source>
        <dbReference type="ARBA" id="ARBA00022777"/>
    </source>
</evidence>
<evidence type="ECO:0000256" key="4">
    <source>
        <dbReference type="ARBA" id="ARBA00022553"/>
    </source>
</evidence>
<dbReference type="InterPro" id="IPR005467">
    <property type="entry name" value="His_kinase_dom"/>
</dbReference>
<dbReference type="InterPro" id="IPR004358">
    <property type="entry name" value="Sig_transdc_His_kin-like_C"/>
</dbReference>
<dbReference type="InterPro" id="IPR006189">
    <property type="entry name" value="CHASE_dom"/>
</dbReference>
<keyword evidence="16" id="KW-1185">Reference proteome</keyword>
<dbReference type="RefSeq" id="WP_048921874.1">
    <property type="nucleotide sequence ID" value="NZ_CP010777.1"/>
</dbReference>
<keyword evidence="9 10" id="KW-0472">Membrane</keyword>
<dbReference type="Gene3D" id="3.30.450.20">
    <property type="entry name" value="PAS domain"/>
    <property type="match status" value="3"/>
</dbReference>
<protein>
    <recommendedName>
        <fullName evidence="3">histidine kinase</fullName>
        <ecNumber evidence="3">2.7.13.3</ecNumber>
    </recommendedName>
</protein>
<dbReference type="NCBIfam" id="TIGR00229">
    <property type="entry name" value="sensory_box"/>
    <property type="match status" value="2"/>
</dbReference>
<dbReference type="SUPFAM" id="SSF47384">
    <property type="entry name" value="Homodimeric domain of signal transducing histidine kinase"/>
    <property type="match status" value="1"/>
</dbReference>
<dbReference type="SUPFAM" id="SSF55874">
    <property type="entry name" value="ATPase domain of HSP90 chaperone/DNA topoisomerase II/histidine kinase"/>
    <property type="match status" value="1"/>
</dbReference>
<dbReference type="FunFam" id="3.30.450.20:FF:000099">
    <property type="entry name" value="Sensory box sensor histidine kinase"/>
    <property type="match status" value="1"/>
</dbReference>
<evidence type="ECO:0000256" key="3">
    <source>
        <dbReference type="ARBA" id="ARBA00012438"/>
    </source>
</evidence>
<dbReference type="InterPro" id="IPR052162">
    <property type="entry name" value="Sensor_kinase/Photoreceptor"/>
</dbReference>
<evidence type="ECO:0000256" key="10">
    <source>
        <dbReference type="SAM" id="Phobius"/>
    </source>
</evidence>
<dbReference type="Pfam" id="PF02518">
    <property type="entry name" value="HATPase_c"/>
    <property type="match status" value="1"/>
</dbReference>
<dbReference type="Pfam" id="PF03924">
    <property type="entry name" value="CHASE"/>
    <property type="match status" value="1"/>
</dbReference>
<evidence type="ECO:0000313" key="16">
    <source>
        <dbReference type="Proteomes" id="UP000036458"/>
    </source>
</evidence>
<dbReference type="InterPro" id="IPR001610">
    <property type="entry name" value="PAC"/>
</dbReference>
<dbReference type="OrthoDB" id="9766459at2"/>
<evidence type="ECO:0000259" key="13">
    <source>
        <dbReference type="PROSITE" id="PS50113"/>
    </source>
</evidence>
<dbReference type="PATRIC" id="fig|1379910.4.peg.3546"/>
<dbReference type="Pfam" id="PF08448">
    <property type="entry name" value="PAS_4"/>
    <property type="match status" value="1"/>
</dbReference>
<dbReference type="EC" id="2.7.13.3" evidence="3"/>
<feature type="domain" description="PAS" evidence="12">
    <location>
        <begin position="461"/>
        <end position="531"/>
    </location>
</feature>
<dbReference type="SMART" id="SM00086">
    <property type="entry name" value="PAC"/>
    <property type="match status" value="2"/>
</dbReference>
<keyword evidence="6 10" id="KW-0812">Transmembrane</keyword>
<keyword evidence="5" id="KW-0808">Transferase</keyword>
<evidence type="ECO:0000256" key="2">
    <source>
        <dbReference type="ARBA" id="ARBA00004370"/>
    </source>
</evidence>
<accession>A0A0H4VSS3</accession>
<dbReference type="Pfam" id="PF00512">
    <property type="entry name" value="HisKA"/>
    <property type="match status" value="1"/>
</dbReference>
<comment type="catalytic activity">
    <reaction evidence="1">
        <text>ATP + protein L-histidine = ADP + protein N-phospho-L-histidine.</text>
        <dbReference type="EC" id="2.7.13.3"/>
    </reaction>
</comment>
<dbReference type="InterPro" id="IPR013656">
    <property type="entry name" value="PAS_4"/>
</dbReference>
<dbReference type="SMART" id="SM00091">
    <property type="entry name" value="PAS"/>
    <property type="match status" value="2"/>
</dbReference>
<dbReference type="CDD" id="cd00082">
    <property type="entry name" value="HisKA"/>
    <property type="match status" value="1"/>
</dbReference>
<name>A0A0H4VSS3_9BACT</name>
<evidence type="ECO:0000256" key="1">
    <source>
        <dbReference type="ARBA" id="ARBA00000085"/>
    </source>
</evidence>
<dbReference type="InterPro" id="IPR013655">
    <property type="entry name" value="PAS_fold_3"/>
</dbReference>
<dbReference type="PANTHER" id="PTHR43304">
    <property type="entry name" value="PHYTOCHROME-LIKE PROTEIN CPH1"/>
    <property type="match status" value="1"/>
</dbReference>
<dbReference type="InterPro" id="IPR036097">
    <property type="entry name" value="HisK_dim/P_sf"/>
</dbReference>
<keyword evidence="4" id="KW-0597">Phosphoprotein</keyword>
<dbReference type="SMART" id="SM01079">
    <property type="entry name" value="CHASE"/>
    <property type="match status" value="1"/>
</dbReference>
<dbReference type="InterPro" id="IPR003594">
    <property type="entry name" value="HATPase_dom"/>
</dbReference>
<dbReference type="Proteomes" id="UP000036458">
    <property type="component" value="Chromosome"/>
</dbReference>
<evidence type="ECO:0000256" key="5">
    <source>
        <dbReference type="ARBA" id="ARBA00022679"/>
    </source>
</evidence>
<feature type="domain" description="Histidine kinase" evidence="11">
    <location>
        <begin position="741"/>
        <end position="956"/>
    </location>
</feature>
<evidence type="ECO:0000313" key="15">
    <source>
        <dbReference type="EMBL" id="AKQ46829.1"/>
    </source>
</evidence>
<dbReference type="KEGG" id="ruf:TH63_16260"/>
<evidence type="ECO:0000259" key="14">
    <source>
        <dbReference type="PROSITE" id="PS50839"/>
    </source>
</evidence>
<organism evidence="15 16">
    <name type="scientific">Rufibacter radiotolerans</name>
    <dbReference type="NCBI Taxonomy" id="1379910"/>
    <lineage>
        <taxon>Bacteria</taxon>
        <taxon>Pseudomonadati</taxon>
        <taxon>Bacteroidota</taxon>
        <taxon>Cytophagia</taxon>
        <taxon>Cytophagales</taxon>
        <taxon>Hymenobacteraceae</taxon>
        <taxon>Rufibacter</taxon>
    </lineage>
</organism>
<dbReference type="InterPro" id="IPR035965">
    <property type="entry name" value="PAS-like_dom_sf"/>
</dbReference>
<keyword evidence="7" id="KW-0418">Kinase</keyword>
<dbReference type="PROSITE" id="PS50109">
    <property type="entry name" value="HIS_KIN"/>
    <property type="match status" value="1"/>
</dbReference>
<dbReference type="InterPro" id="IPR000014">
    <property type="entry name" value="PAS"/>
</dbReference>
<feature type="transmembrane region" description="Helical" evidence="10">
    <location>
        <begin position="9"/>
        <end position="28"/>
    </location>
</feature>
<proteinExistence type="predicted"/>
<comment type="subcellular location">
    <subcellularLocation>
        <location evidence="2">Membrane</location>
    </subcellularLocation>
</comment>
<dbReference type="SMART" id="SM00387">
    <property type="entry name" value="HATPase_c"/>
    <property type="match status" value="1"/>
</dbReference>
<dbReference type="SUPFAM" id="SSF55785">
    <property type="entry name" value="PYP-like sensor domain (PAS domain)"/>
    <property type="match status" value="3"/>
</dbReference>
<dbReference type="Gene3D" id="1.10.287.130">
    <property type="match status" value="1"/>
</dbReference>
<dbReference type="PROSITE" id="PS50112">
    <property type="entry name" value="PAS"/>
    <property type="match status" value="2"/>
</dbReference>
<dbReference type="Gene3D" id="3.30.565.10">
    <property type="entry name" value="Histidine kinase-like ATPase, C-terminal domain"/>
    <property type="match status" value="1"/>
</dbReference>
<feature type="transmembrane region" description="Helical" evidence="10">
    <location>
        <begin position="314"/>
        <end position="333"/>
    </location>
</feature>
<feature type="domain" description="PAC" evidence="13">
    <location>
        <begin position="409"/>
        <end position="460"/>
    </location>
</feature>
<gene>
    <name evidence="15" type="ORF">TH63_16260</name>
</gene>
<dbReference type="Pfam" id="PF13426">
    <property type="entry name" value="PAS_9"/>
    <property type="match status" value="1"/>
</dbReference>
<dbReference type="STRING" id="1379910.TH63_16260"/>
<dbReference type="PRINTS" id="PR00344">
    <property type="entry name" value="BCTRLSENSOR"/>
</dbReference>
<feature type="domain" description="PAC" evidence="13">
    <location>
        <begin position="534"/>
        <end position="586"/>
    </location>
</feature>
<dbReference type="SMART" id="SM00388">
    <property type="entry name" value="HisKA"/>
    <property type="match status" value="1"/>
</dbReference>
<dbReference type="AlphaFoldDB" id="A0A0H4VSS3"/>
<evidence type="ECO:0000259" key="11">
    <source>
        <dbReference type="PROSITE" id="PS50109"/>
    </source>
</evidence>
<dbReference type="CDD" id="cd00130">
    <property type="entry name" value="PAS"/>
    <property type="match status" value="2"/>
</dbReference>
<evidence type="ECO:0000259" key="12">
    <source>
        <dbReference type="PROSITE" id="PS50112"/>
    </source>
</evidence>
<dbReference type="InterPro" id="IPR036890">
    <property type="entry name" value="HATPase_C_sf"/>
</dbReference>
<dbReference type="GO" id="GO:0000155">
    <property type="term" value="F:phosphorelay sensor kinase activity"/>
    <property type="evidence" value="ECO:0007669"/>
    <property type="project" value="InterPro"/>
</dbReference>
<evidence type="ECO:0000256" key="9">
    <source>
        <dbReference type="ARBA" id="ARBA00023136"/>
    </source>
</evidence>
<feature type="domain" description="PAS" evidence="12">
    <location>
        <begin position="338"/>
        <end position="391"/>
    </location>
</feature>
<dbReference type="PANTHER" id="PTHR43304:SF1">
    <property type="entry name" value="PAC DOMAIN-CONTAINING PROTEIN"/>
    <property type="match status" value="1"/>
</dbReference>
<keyword evidence="8 10" id="KW-1133">Transmembrane helix</keyword>
<evidence type="ECO:0000256" key="6">
    <source>
        <dbReference type="ARBA" id="ARBA00022692"/>
    </source>
</evidence>
<evidence type="ECO:0000256" key="8">
    <source>
        <dbReference type="ARBA" id="ARBA00022989"/>
    </source>
</evidence>
<sequence length="957" mass="108474">MIFSRLKDYYLALGSFILVLGITLYAYYISRANDQAEDKQLFEIRKVQIKGTLERRMGYYLQILKGVNGLFAASDTVTRRDFQQYLSTLQVTANYPGVQGIGFAVMVAPENLPSLERRIRAEGFPDFQVRPAGPRVEYSSIIFIEPMNAQNKRAFGFDMFNEPIRREAMEAARDFNLPAMTGMVKLEQEGKTNVQPGLLIYMPVYFGGVDPVDLTERRKRLKGFVYAPFRALDLFNNTIGKDFSDVSVAIYDGKDIKPEALLYSNEATSTEKLDSSGKLLVAKDVVRIAGRTWTVHYQANRTFSNQPGLDEHNLILLGGGIISLLIFFVIWSLQRYLLSNKLTNLITRNTTAGIFMLDDRGYCTFQNPGAERLLGYSMEELKEKPLYELVHQGHEPGNLAPELVSQRAFSFEDSFLRRDGTSIPVSCATRFVKQGGEVVGHILEVRDVTEEKRAQKAMLESEARFRNMADSAPVMIWITDQENNCLYINRQWLKFTGSTLDDNLGKGWEKFFHPEDAPRIAQVYQRAHEAREEFKIEYRLRREDGTYRGVMASGIPRFSAEGDFMGYIGSAIDISDRIKMERKLKQSADTLQKIFMQVPAIVGLVRTKDLTYTLVNAYLSNLYGGKAQVGTVATESLHPSRREKFRQAIARIVETGKPYIGQEVPIPFEQPGGQEEVRYFNMVYEPIFSGSGKVESVLTFAVEVTEQVKSREQLSYINEELNNKNNELIRINNDLDSFVYTASHDLRSPLANLEGLTAALLESYEEKEEKTEEQLLLQMVASSITKLKGTIHDLTEITKVQKDLDSQAEVLSFAEVLEGVEEDIAPMIKEAGVVLDTSFEVPQLRYARKNLRSILYNLVSNAVKYRNPEAPLKVSVHTYRDNGFVVLTVEDNGLGIRVDQQEKLFTMFRRFHSHVEGTGIGLYIVKRIIENNGGRIEVSSEPGRGSKFTVYFKEVAS</sequence>
<dbReference type="PROSITE" id="PS50113">
    <property type="entry name" value="PAC"/>
    <property type="match status" value="2"/>
</dbReference>
<dbReference type="GO" id="GO:0016020">
    <property type="term" value="C:membrane"/>
    <property type="evidence" value="ECO:0007669"/>
    <property type="project" value="UniProtKB-SubCell"/>
</dbReference>
<reference evidence="15 16" key="1">
    <citation type="submission" date="2015-01" db="EMBL/GenBank/DDBJ databases">
        <title>Rufibacter sp./DG31D/ whole genome sequencing.</title>
        <authorList>
            <person name="Kim M.K."/>
            <person name="Srinivasan S."/>
            <person name="Lee J.-J."/>
        </authorList>
    </citation>
    <scope>NUCLEOTIDE SEQUENCE [LARGE SCALE GENOMIC DNA]</scope>
    <source>
        <strain evidence="15 16">DG31D</strain>
    </source>
</reference>